<feature type="compositionally biased region" description="Basic residues" evidence="2">
    <location>
        <begin position="340"/>
        <end position="353"/>
    </location>
</feature>
<feature type="region of interest" description="Disordered" evidence="2">
    <location>
        <begin position="470"/>
        <end position="585"/>
    </location>
</feature>
<feature type="compositionally biased region" description="Polar residues" evidence="2">
    <location>
        <begin position="281"/>
        <end position="293"/>
    </location>
</feature>
<feature type="compositionally biased region" description="Basic residues" evidence="2">
    <location>
        <begin position="471"/>
        <end position="490"/>
    </location>
</feature>
<evidence type="ECO:0000256" key="1">
    <source>
        <dbReference type="SAM" id="Coils"/>
    </source>
</evidence>
<feature type="coiled-coil region" evidence="1">
    <location>
        <begin position="666"/>
        <end position="714"/>
    </location>
</feature>
<evidence type="ECO:0000256" key="2">
    <source>
        <dbReference type="SAM" id="MobiDB-lite"/>
    </source>
</evidence>
<keyword evidence="1" id="KW-0175">Coiled coil</keyword>
<organism evidence="3 4">
    <name type="scientific">Metarhizium robertsii</name>
    <dbReference type="NCBI Taxonomy" id="568076"/>
    <lineage>
        <taxon>Eukaryota</taxon>
        <taxon>Fungi</taxon>
        <taxon>Dikarya</taxon>
        <taxon>Ascomycota</taxon>
        <taxon>Pezizomycotina</taxon>
        <taxon>Sordariomycetes</taxon>
        <taxon>Hypocreomycetidae</taxon>
        <taxon>Hypocreales</taxon>
        <taxon>Clavicipitaceae</taxon>
        <taxon>Metarhizium</taxon>
    </lineage>
</organism>
<feature type="compositionally biased region" description="Low complexity" evidence="2">
    <location>
        <begin position="381"/>
        <end position="399"/>
    </location>
</feature>
<feature type="compositionally biased region" description="Polar residues" evidence="2">
    <location>
        <begin position="22"/>
        <end position="41"/>
    </location>
</feature>
<evidence type="ECO:0000313" key="4">
    <source>
        <dbReference type="Proteomes" id="UP000030151"/>
    </source>
</evidence>
<feature type="region of interest" description="Disordered" evidence="2">
    <location>
        <begin position="336"/>
        <end position="404"/>
    </location>
</feature>
<comment type="caution">
    <text evidence="3">The sequence shown here is derived from an EMBL/GenBank/DDBJ whole genome shotgun (WGS) entry which is preliminary data.</text>
</comment>
<dbReference type="Proteomes" id="UP000030151">
    <property type="component" value="Unassembled WGS sequence"/>
</dbReference>
<accession>A0A0A1UYI2</accession>
<reference evidence="3 4" key="1">
    <citation type="submission" date="2014-02" db="EMBL/GenBank/DDBJ databases">
        <title>The genome sequence of the entomopathogenic fungus Metarhizium robertsii ARSEF 2575.</title>
        <authorList>
            <person name="Giuliano Garisto Donzelli B."/>
            <person name="Roe B.A."/>
            <person name="Macmil S.L."/>
            <person name="Krasnoff S.B."/>
            <person name="Gibson D.M."/>
        </authorList>
    </citation>
    <scope>NUCLEOTIDE SEQUENCE [LARGE SCALE GENOMIC DNA]</scope>
    <source>
        <strain evidence="3 4">ARSEF 2575</strain>
    </source>
</reference>
<feature type="region of interest" description="Disordered" evidence="2">
    <location>
        <begin position="1"/>
        <end position="96"/>
    </location>
</feature>
<gene>
    <name evidence="3" type="ORF">X797_004536</name>
</gene>
<dbReference type="AlphaFoldDB" id="A0A0A1UYI2"/>
<dbReference type="eggNOG" id="ENOG502QPMX">
    <property type="taxonomic scope" value="Eukaryota"/>
</dbReference>
<dbReference type="HOGENOM" id="CLU_012880_0_0_1"/>
<evidence type="ECO:0000313" key="3">
    <source>
        <dbReference type="EMBL" id="EXV02406.1"/>
    </source>
</evidence>
<evidence type="ECO:0008006" key="5">
    <source>
        <dbReference type="Google" id="ProtNLM"/>
    </source>
</evidence>
<feature type="region of interest" description="Disordered" evidence="2">
    <location>
        <begin position="281"/>
        <end position="317"/>
    </location>
</feature>
<sequence length="718" mass="78267">MNSLHVNVDDAEAPPPPYTETDIYSNSGGPRSAASSTSHTGLTPLDDASSTGEVVYTPPLTPRTSSNTHLEPRQSAEQPGATVYFDSRPPPANPPTETLVHTVRVESTSLPDDLPYQNDWAARDVTPQDWATFVNFLLPDHTTRGNEAVIERKLRSEGRGGDALTSGRSQAEAQLEQMRENGAATTRSRSEIEATVHQWNDGFFGPRGMSVRLDPEARMPGAWAAEPEAPEQQRENNSSIFGKLSIGSDGIRYGDTVVLDSNGIKINGLIVNNEGISMGNNNQPLGTAAPQQRSFAGPSGPTGPAGPAGPSWAFGGRPGWDHHRHDFRDFRHGGHDWHHDRHHDRHHGRHHWHDRREGQHSEDRGRRWYPDRKDGHDRSHSVSSTSSDSSSSSESSIGSLPDYDDIKDHQLPLYAERLQDWTSHPDQVRTKSDIRALKAELKAVPKGPADPNFNRRALKGQIKGLQASWKSIKRAQRQTRKAYRRERRMQRRAEKREHRNQRREMRRAHKDYRRHGGPFHVQPPPIPPVPPAPPAPPAPPGPTAAPNPPPWTPNWPRGCTGPSQRSSFFFGPDGPLGERGPFGHRGAFGGSRGGGPFGRGGWGNWGSWGRGGRGCGVNGAGGPWGPAVGGNPREAPGAWPEDGHESGTSSHVAPPGAVAAAKYKAAEQIEAEIAKLAAKAAGAEEGRGAVEKEMEALTDKLEAVRMEADEAYARELAE</sequence>
<proteinExistence type="predicted"/>
<feature type="compositionally biased region" description="Pro residues" evidence="2">
    <location>
        <begin position="521"/>
        <end position="553"/>
    </location>
</feature>
<feature type="compositionally biased region" description="Basic and acidic residues" evidence="2">
    <location>
        <begin position="354"/>
        <end position="380"/>
    </location>
</feature>
<name>A0A0A1UYI2_9HYPO</name>
<feature type="region of interest" description="Disordered" evidence="2">
    <location>
        <begin position="622"/>
        <end position="654"/>
    </location>
</feature>
<protein>
    <recommendedName>
        <fullName evidence="5">RING finger domain-containing protein</fullName>
    </recommendedName>
</protein>
<dbReference type="EMBL" id="JELW01000005">
    <property type="protein sequence ID" value="EXV02406.1"/>
    <property type="molecule type" value="Genomic_DNA"/>
</dbReference>
<feature type="compositionally biased region" description="Basic residues" evidence="2">
    <location>
        <begin position="498"/>
        <end position="517"/>
    </location>
</feature>
<dbReference type="OrthoDB" id="5408998at2759"/>